<evidence type="ECO:0000256" key="2">
    <source>
        <dbReference type="ARBA" id="ARBA00023015"/>
    </source>
</evidence>
<keyword evidence="7" id="KW-1185">Reference proteome</keyword>
<name>A0A1I4K6A4_9FIRM</name>
<feature type="domain" description="HTH lacI-type" evidence="5">
    <location>
        <begin position="3"/>
        <end position="57"/>
    </location>
</feature>
<dbReference type="PANTHER" id="PTHR30146:SF148">
    <property type="entry name" value="HTH-TYPE TRANSCRIPTIONAL REPRESSOR PURR-RELATED"/>
    <property type="match status" value="1"/>
</dbReference>
<evidence type="ECO:0000259" key="5">
    <source>
        <dbReference type="PROSITE" id="PS50932"/>
    </source>
</evidence>
<keyword evidence="1" id="KW-0678">Repressor</keyword>
<dbReference type="InterPro" id="IPR010982">
    <property type="entry name" value="Lambda_DNA-bd_dom_sf"/>
</dbReference>
<dbReference type="FunFam" id="1.10.260.40:FF:000002">
    <property type="entry name" value="HTH-type transcriptional repressor PurR"/>
    <property type="match status" value="1"/>
</dbReference>
<keyword evidence="4" id="KW-0804">Transcription</keyword>
<dbReference type="InterPro" id="IPR000843">
    <property type="entry name" value="HTH_LacI"/>
</dbReference>
<dbReference type="SUPFAM" id="SSF53822">
    <property type="entry name" value="Periplasmic binding protein-like I"/>
    <property type="match status" value="1"/>
</dbReference>
<reference evidence="6 7" key="1">
    <citation type="submission" date="2016-10" db="EMBL/GenBank/DDBJ databases">
        <authorList>
            <person name="de Groot N.N."/>
        </authorList>
    </citation>
    <scope>NUCLEOTIDE SEQUENCE [LARGE SCALE GENOMIC DNA]</scope>
    <source>
        <strain evidence="6 7">ATCC 51327</strain>
    </source>
</reference>
<evidence type="ECO:0000313" key="7">
    <source>
        <dbReference type="Proteomes" id="UP000199006"/>
    </source>
</evidence>
<dbReference type="GO" id="GO:0000976">
    <property type="term" value="F:transcription cis-regulatory region binding"/>
    <property type="evidence" value="ECO:0007669"/>
    <property type="project" value="TreeGrafter"/>
</dbReference>
<dbReference type="CDD" id="cd01392">
    <property type="entry name" value="HTH_LacI"/>
    <property type="match status" value="1"/>
</dbReference>
<dbReference type="RefSeq" id="WP_089862002.1">
    <property type="nucleotide sequence ID" value="NZ_FOTI01000028.1"/>
</dbReference>
<dbReference type="OrthoDB" id="9784962at2"/>
<evidence type="ECO:0000256" key="1">
    <source>
        <dbReference type="ARBA" id="ARBA00022491"/>
    </source>
</evidence>
<organism evidence="6 7">
    <name type="scientific">Halanaerobium salsuginis</name>
    <dbReference type="NCBI Taxonomy" id="29563"/>
    <lineage>
        <taxon>Bacteria</taxon>
        <taxon>Bacillati</taxon>
        <taxon>Bacillota</taxon>
        <taxon>Clostridia</taxon>
        <taxon>Halanaerobiales</taxon>
        <taxon>Halanaerobiaceae</taxon>
        <taxon>Halanaerobium</taxon>
    </lineage>
</organism>
<dbReference type="GO" id="GO:0003700">
    <property type="term" value="F:DNA-binding transcription factor activity"/>
    <property type="evidence" value="ECO:0007669"/>
    <property type="project" value="TreeGrafter"/>
</dbReference>
<dbReference type="Pfam" id="PF00356">
    <property type="entry name" value="LacI"/>
    <property type="match status" value="1"/>
</dbReference>
<dbReference type="SMART" id="SM00354">
    <property type="entry name" value="HTH_LACI"/>
    <property type="match status" value="1"/>
</dbReference>
<proteinExistence type="predicted"/>
<accession>A0A1I4K6A4</accession>
<protein>
    <submittedName>
        <fullName evidence="6">Transcriptional regulator, LacI family</fullName>
    </submittedName>
</protein>
<dbReference type="AlphaFoldDB" id="A0A1I4K6A4"/>
<dbReference type="CDD" id="cd06267">
    <property type="entry name" value="PBP1_LacI_sugar_binding-like"/>
    <property type="match status" value="1"/>
</dbReference>
<dbReference type="InterPro" id="IPR001761">
    <property type="entry name" value="Peripla_BP/Lac1_sug-bd_dom"/>
</dbReference>
<dbReference type="Gene3D" id="3.40.50.2300">
    <property type="match status" value="2"/>
</dbReference>
<dbReference type="PRINTS" id="PR00036">
    <property type="entry name" value="HTHLACI"/>
</dbReference>
<dbReference type="InterPro" id="IPR028082">
    <property type="entry name" value="Peripla_BP_I"/>
</dbReference>
<evidence type="ECO:0000256" key="3">
    <source>
        <dbReference type="ARBA" id="ARBA00023125"/>
    </source>
</evidence>
<dbReference type="Proteomes" id="UP000199006">
    <property type="component" value="Unassembled WGS sequence"/>
</dbReference>
<dbReference type="EMBL" id="FOTI01000028">
    <property type="protein sequence ID" value="SFL74338.1"/>
    <property type="molecule type" value="Genomic_DNA"/>
</dbReference>
<dbReference type="STRING" id="29563.SAMN02983006_01927"/>
<keyword evidence="2" id="KW-0805">Transcription regulation</keyword>
<dbReference type="PROSITE" id="PS00356">
    <property type="entry name" value="HTH_LACI_1"/>
    <property type="match status" value="1"/>
</dbReference>
<evidence type="ECO:0000256" key="4">
    <source>
        <dbReference type="ARBA" id="ARBA00023163"/>
    </source>
</evidence>
<sequence>MKITIKDIAKQAGVSVTTVSRVINNKPDVGDKTRAKILRIIEDLNYNPNSVARGLVMQKTNTIGLIIPDISNPFFPQVARAIEDKAQKLDYSVIFFNTDNNPDREKKAVELFKSKQVDGLIVSLSLGNEAILRELKSADYPVVQIDRAVLTDNYPLVSIDNQNSAYQLVQYILNKGHRRVAHISGDLNTTTARARLAGYQQALLDYGIKLDDNLLIKGDYSQYTGYQAMRQLLELDNPPTAVFAANDLSAAGVYKAIYAAGLRIPQDIAVAGHDDIEIASLLQPELTTMRQPKYNLGEEAVTILLRMINSKQKLKLSDHILKTNLIIRQSI</sequence>
<keyword evidence="3" id="KW-0238">DNA-binding</keyword>
<evidence type="ECO:0000313" key="6">
    <source>
        <dbReference type="EMBL" id="SFL74338.1"/>
    </source>
</evidence>
<dbReference type="SUPFAM" id="SSF47413">
    <property type="entry name" value="lambda repressor-like DNA-binding domains"/>
    <property type="match status" value="1"/>
</dbReference>
<dbReference type="Pfam" id="PF00532">
    <property type="entry name" value="Peripla_BP_1"/>
    <property type="match status" value="1"/>
</dbReference>
<dbReference type="Gene3D" id="1.10.260.40">
    <property type="entry name" value="lambda repressor-like DNA-binding domains"/>
    <property type="match status" value="1"/>
</dbReference>
<dbReference type="PANTHER" id="PTHR30146">
    <property type="entry name" value="LACI-RELATED TRANSCRIPTIONAL REPRESSOR"/>
    <property type="match status" value="1"/>
</dbReference>
<gene>
    <name evidence="6" type="ORF">SAMN02983006_01927</name>
</gene>
<dbReference type="PROSITE" id="PS50932">
    <property type="entry name" value="HTH_LACI_2"/>
    <property type="match status" value="1"/>
</dbReference>